<name>A0ABM9FL82_9VIBR</name>
<organism evidence="1 2">
    <name type="scientific">Vibrio aestuarianus</name>
    <dbReference type="NCBI Taxonomy" id="28171"/>
    <lineage>
        <taxon>Bacteria</taxon>
        <taxon>Pseudomonadati</taxon>
        <taxon>Pseudomonadota</taxon>
        <taxon>Gammaproteobacteria</taxon>
        <taxon>Vibrionales</taxon>
        <taxon>Vibrionaceae</taxon>
        <taxon>Vibrio</taxon>
    </lineage>
</organism>
<reference evidence="1" key="1">
    <citation type="submission" date="2022-06" db="EMBL/GenBank/DDBJ databases">
        <authorList>
            <person name="Goudenege D."/>
            <person name="Le Roux F."/>
        </authorList>
    </citation>
    <scope>NUCLEOTIDE SEQUENCE</scope>
    <source>
        <strain evidence="1">12-063</strain>
    </source>
</reference>
<comment type="caution">
    <text evidence="1">The sequence shown here is derived from an EMBL/GenBank/DDBJ whole genome shotgun (WGS) entry which is preliminary data.</text>
</comment>
<keyword evidence="2" id="KW-1185">Reference proteome</keyword>
<gene>
    <name evidence="1" type="ORF">VAE063_650006</name>
</gene>
<dbReference type="EMBL" id="CALYLK010000103">
    <property type="protein sequence ID" value="CAH8207866.1"/>
    <property type="molecule type" value="Genomic_DNA"/>
</dbReference>
<accession>A0ABM9FL82</accession>
<evidence type="ECO:0000313" key="1">
    <source>
        <dbReference type="EMBL" id="CAH8207866.1"/>
    </source>
</evidence>
<dbReference type="Proteomes" id="UP001152658">
    <property type="component" value="Unassembled WGS sequence"/>
</dbReference>
<evidence type="ECO:0000313" key="2">
    <source>
        <dbReference type="Proteomes" id="UP001152658"/>
    </source>
</evidence>
<proteinExistence type="predicted"/>
<protein>
    <submittedName>
        <fullName evidence="1">Uncharacterized protein</fullName>
    </submittedName>
</protein>
<sequence>MLGVFLTETELGNKAFLSVNELHNGLFNSIWAVAFHSCTPLSSIVTN</sequence>